<keyword evidence="4" id="KW-1185">Reference proteome</keyword>
<protein>
    <submittedName>
        <fullName evidence="3">DUF6234 family protein</fullName>
    </submittedName>
</protein>
<feature type="transmembrane region" description="Helical" evidence="1">
    <location>
        <begin position="23"/>
        <end position="45"/>
    </location>
</feature>
<keyword evidence="1" id="KW-0812">Transmembrane</keyword>
<dbReference type="Pfam" id="PF19747">
    <property type="entry name" value="DUF6234"/>
    <property type="match status" value="1"/>
</dbReference>
<feature type="transmembrane region" description="Helical" evidence="1">
    <location>
        <begin position="66"/>
        <end position="87"/>
    </location>
</feature>
<evidence type="ECO:0000259" key="2">
    <source>
        <dbReference type="Pfam" id="PF19747"/>
    </source>
</evidence>
<feature type="domain" description="DUF6234" evidence="2">
    <location>
        <begin position="20"/>
        <end position="109"/>
    </location>
</feature>
<evidence type="ECO:0000256" key="1">
    <source>
        <dbReference type="SAM" id="Phobius"/>
    </source>
</evidence>
<dbReference type="InterPro" id="IPR046201">
    <property type="entry name" value="DUF6234"/>
</dbReference>
<gene>
    <name evidence="3" type="ORF">MQN93_14150</name>
</gene>
<name>A0ABS9XGW1_9ACTN</name>
<reference evidence="3" key="1">
    <citation type="submission" date="2022-03" db="EMBL/GenBank/DDBJ databases">
        <title>Streptomyces 7R015 and 7R016 isolated from Barleria lupulina in Thailand.</title>
        <authorList>
            <person name="Kanchanasin P."/>
            <person name="Phongsopitanun W."/>
            <person name="Tanasupawat S."/>
        </authorList>
    </citation>
    <scope>NUCLEOTIDE SEQUENCE</scope>
    <source>
        <strain evidence="3">7R016</strain>
    </source>
</reference>
<dbReference type="RefSeq" id="WP_242709738.1">
    <property type="nucleotide sequence ID" value="NZ_JALDAX010000004.1"/>
</dbReference>
<keyword evidence="1" id="KW-0472">Membrane</keyword>
<accession>A0ABS9XGW1</accession>
<comment type="caution">
    <text evidence="3">The sequence shown here is derived from an EMBL/GenBank/DDBJ whole genome shotgun (WGS) entry which is preliminary data.</text>
</comment>
<organism evidence="3 4">
    <name type="scientific">Streptomyces spinosisporus</name>
    <dbReference type="NCBI Taxonomy" id="2927582"/>
    <lineage>
        <taxon>Bacteria</taxon>
        <taxon>Bacillati</taxon>
        <taxon>Actinomycetota</taxon>
        <taxon>Actinomycetes</taxon>
        <taxon>Kitasatosporales</taxon>
        <taxon>Streptomycetaceae</taxon>
        <taxon>Streptomyces</taxon>
    </lineage>
</organism>
<evidence type="ECO:0000313" key="3">
    <source>
        <dbReference type="EMBL" id="MCI3240862.1"/>
    </source>
</evidence>
<dbReference type="Proteomes" id="UP001165270">
    <property type="component" value="Unassembled WGS sequence"/>
</dbReference>
<sequence length="114" mass="11465">MSPADGIVVRVRPGGGPSTGEQVGVSVALLVIDLMVVAYLLFFRYGMTGWADGYDSGNPPEAPGEALRGMWLLAGGAVVSGGGLLVLGWRMPGVVQLVVLGTGAGLLACPAARG</sequence>
<proteinExistence type="predicted"/>
<keyword evidence="1" id="KW-1133">Transmembrane helix</keyword>
<evidence type="ECO:0000313" key="4">
    <source>
        <dbReference type="Proteomes" id="UP001165270"/>
    </source>
</evidence>
<dbReference type="EMBL" id="JALDAX010000004">
    <property type="protein sequence ID" value="MCI3240862.1"/>
    <property type="molecule type" value="Genomic_DNA"/>
</dbReference>